<comment type="caution">
    <text evidence="3">The sequence shown here is derived from an EMBL/GenBank/DDBJ whole genome shotgun (WGS) entry which is preliminary data.</text>
</comment>
<accession>A0A9W9CST3</accession>
<dbReference type="AlphaFoldDB" id="A0A9W9CST3"/>
<dbReference type="Proteomes" id="UP001140453">
    <property type="component" value="Unassembled WGS sequence"/>
</dbReference>
<evidence type="ECO:0000313" key="4">
    <source>
        <dbReference type="Proteomes" id="UP001140453"/>
    </source>
</evidence>
<dbReference type="Gene3D" id="3.40.50.1820">
    <property type="entry name" value="alpha/beta hydrolase"/>
    <property type="match status" value="1"/>
</dbReference>
<dbReference type="InterPro" id="IPR002018">
    <property type="entry name" value="CarbesteraseB"/>
</dbReference>
<organism evidence="3 4">
    <name type="scientific">Gnomoniopsis smithogilvyi</name>
    <dbReference type="NCBI Taxonomy" id="1191159"/>
    <lineage>
        <taxon>Eukaryota</taxon>
        <taxon>Fungi</taxon>
        <taxon>Dikarya</taxon>
        <taxon>Ascomycota</taxon>
        <taxon>Pezizomycotina</taxon>
        <taxon>Sordariomycetes</taxon>
        <taxon>Sordariomycetidae</taxon>
        <taxon>Diaporthales</taxon>
        <taxon>Gnomoniaceae</taxon>
        <taxon>Gnomoniopsis</taxon>
    </lineage>
</organism>
<reference evidence="3" key="1">
    <citation type="submission" date="2022-10" db="EMBL/GenBank/DDBJ databases">
        <title>Tapping the CABI collections for fungal endophytes: first genome assemblies for Collariella, Neodidymelliopsis, Ascochyta clinopodiicola, Didymella pomorum, Didymosphaeria variabile, Neocosmospora piperis and Neocucurbitaria cava.</title>
        <authorList>
            <person name="Hill R."/>
        </authorList>
    </citation>
    <scope>NUCLEOTIDE SEQUENCE</scope>
    <source>
        <strain evidence="3">IMI 355082</strain>
    </source>
</reference>
<evidence type="ECO:0000259" key="2">
    <source>
        <dbReference type="Pfam" id="PF00135"/>
    </source>
</evidence>
<dbReference type="OrthoDB" id="433474at2759"/>
<name>A0A9W9CST3_9PEZI</name>
<dbReference type="InterPro" id="IPR050300">
    <property type="entry name" value="GDXG_lipolytic_enzyme"/>
</dbReference>
<keyword evidence="1" id="KW-0378">Hydrolase</keyword>
<dbReference type="SUPFAM" id="SSF53474">
    <property type="entry name" value="alpha/beta-Hydrolases"/>
    <property type="match status" value="1"/>
</dbReference>
<proteinExistence type="predicted"/>
<evidence type="ECO:0000256" key="1">
    <source>
        <dbReference type="ARBA" id="ARBA00022801"/>
    </source>
</evidence>
<dbReference type="GO" id="GO:0016787">
    <property type="term" value="F:hydrolase activity"/>
    <property type="evidence" value="ECO:0007669"/>
    <property type="project" value="UniProtKB-KW"/>
</dbReference>
<evidence type="ECO:0000313" key="3">
    <source>
        <dbReference type="EMBL" id="KAJ4385526.1"/>
    </source>
</evidence>
<feature type="domain" description="Carboxylesterase type B" evidence="2">
    <location>
        <begin position="96"/>
        <end position="172"/>
    </location>
</feature>
<protein>
    <recommendedName>
        <fullName evidence="2">Carboxylesterase type B domain-containing protein</fullName>
    </recommendedName>
</protein>
<dbReference type="PANTHER" id="PTHR48081">
    <property type="entry name" value="AB HYDROLASE SUPERFAMILY PROTEIN C4A8.06C"/>
    <property type="match status" value="1"/>
</dbReference>
<gene>
    <name evidence="3" type="ORF">N0V93_009955</name>
</gene>
<dbReference type="Pfam" id="PF00135">
    <property type="entry name" value="COesterase"/>
    <property type="match status" value="1"/>
</dbReference>
<dbReference type="InterPro" id="IPR029058">
    <property type="entry name" value="AB_hydrolase_fold"/>
</dbReference>
<dbReference type="EMBL" id="JAPEVB010000007">
    <property type="protein sequence ID" value="KAJ4385526.1"/>
    <property type="molecule type" value="Genomic_DNA"/>
</dbReference>
<sequence length="284" mass="31233">MDAVHQALAKFGNSWSPDVPPVLMAAFEPLQAAQNKKYGSEIKADKALKYGPDARNRIDVYSPASGASGNYFTANGCITCLATYRLALQGGHHPNGAEDVAGALKWIQANIAQYGGDPTKVVAMGQSAGGYHLFTALTLGYLDEPGLLRGAVTLSAPFTVSVAQPERAKAMMEWFQTDKPYEVNARWSPLALFRREFFGTTEKAGRDKFPCELLMMVGELEADEILEGTWEFVADYKKRFGKLPLLEVMKGHNHVSYCFGFGLEDPDYERVGKRLLGFVKEFTA</sequence>
<keyword evidence="4" id="KW-1185">Reference proteome</keyword>
<dbReference type="PANTHER" id="PTHR48081:SF33">
    <property type="entry name" value="KYNURENINE FORMAMIDASE"/>
    <property type="match status" value="1"/>
</dbReference>